<comment type="subcellular location">
    <subcellularLocation>
        <location evidence="2">Membrane</location>
        <topology evidence="2">Multi-pass membrane protein</topology>
    </subcellularLocation>
</comment>
<evidence type="ECO:0000259" key="12">
    <source>
        <dbReference type="PROSITE" id="PS50106"/>
    </source>
</evidence>
<dbReference type="InterPro" id="IPR036034">
    <property type="entry name" value="PDZ_sf"/>
</dbReference>
<feature type="transmembrane region" description="Helical" evidence="11">
    <location>
        <begin position="288"/>
        <end position="308"/>
    </location>
</feature>
<comment type="similarity">
    <text evidence="3 11">Belongs to the peptidase M50B family.</text>
</comment>
<keyword evidence="8 11" id="KW-1133">Transmembrane helix</keyword>
<dbReference type="Proteomes" id="UP000216052">
    <property type="component" value="Chromosome"/>
</dbReference>
<evidence type="ECO:0000256" key="3">
    <source>
        <dbReference type="ARBA" id="ARBA00007931"/>
    </source>
</evidence>
<dbReference type="SMART" id="SM00228">
    <property type="entry name" value="PDZ"/>
    <property type="match status" value="1"/>
</dbReference>
<protein>
    <recommendedName>
        <fullName evidence="11">Zinc metalloprotease</fullName>
        <ecNumber evidence="11">3.4.24.-</ecNumber>
    </recommendedName>
</protein>
<dbReference type="PANTHER" id="PTHR42837:SF2">
    <property type="entry name" value="MEMBRANE METALLOPROTEASE ARASP2, CHLOROPLASTIC-RELATED"/>
    <property type="match status" value="1"/>
</dbReference>
<dbReference type="Pfam" id="PF17820">
    <property type="entry name" value="PDZ_6"/>
    <property type="match status" value="1"/>
</dbReference>
<feature type="transmembrane region" description="Helical" evidence="11">
    <location>
        <begin position="23"/>
        <end position="46"/>
    </location>
</feature>
<keyword evidence="4" id="KW-0645">Protease</keyword>
<accession>A0ABZ3J3A0</accession>
<keyword evidence="5 11" id="KW-0812">Transmembrane</keyword>
<dbReference type="CDD" id="cd06163">
    <property type="entry name" value="S2P-M50_PDZ_RseP-like"/>
    <property type="match status" value="1"/>
</dbReference>
<feature type="transmembrane region" description="Helical" evidence="11">
    <location>
        <begin position="108"/>
        <end position="135"/>
    </location>
</feature>
<dbReference type="Pfam" id="PF02163">
    <property type="entry name" value="Peptidase_M50"/>
    <property type="match status" value="1"/>
</dbReference>
<dbReference type="SUPFAM" id="SSF50156">
    <property type="entry name" value="PDZ domain-like"/>
    <property type="match status" value="1"/>
</dbReference>
<evidence type="ECO:0000256" key="9">
    <source>
        <dbReference type="ARBA" id="ARBA00023049"/>
    </source>
</evidence>
<dbReference type="NCBIfam" id="TIGR00054">
    <property type="entry name" value="RIP metalloprotease RseP"/>
    <property type="match status" value="1"/>
</dbReference>
<proteinExistence type="inferred from homology"/>
<evidence type="ECO:0000256" key="1">
    <source>
        <dbReference type="ARBA" id="ARBA00001947"/>
    </source>
</evidence>
<feature type="domain" description="PDZ" evidence="12">
    <location>
        <begin position="138"/>
        <end position="178"/>
    </location>
</feature>
<sequence length="365" mass="38819">MGSAVCTPGSKRFTKIVKVGEKLSTVIATIFVFGLLILFHELGHFITAKSVGMRVDEFAIGFGPKLISKKIGETDYSIRIIPLGGFNKIAGMDPGEEQDERSFSAKPIWARMLVIIAGSAMNFVLPIILLFIVFVSAGIDTPSNQPIIGNVFPDKPAAVAGLLPGDRITAVNGKSIDSWRQFVSVIQVNAGTKLTITFARGAETGKTSVLTPEYEEKGKRGIIGVTPQIDKYQPGILESASLAVKQTITVAQVMLVGIGEMVTGKTAADVAGPIGVAQMAGEVAQLGIIPLLQFAAFLSINLGLINLLPVPVLDGGHVVTLAVEGIRGKPLSNSQMQFIQMIGFALLMLLFVVATFKDIARLKLF</sequence>
<evidence type="ECO:0000256" key="8">
    <source>
        <dbReference type="ARBA" id="ARBA00022989"/>
    </source>
</evidence>
<evidence type="ECO:0000256" key="2">
    <source>
        <dbReference type="ARBA" id="ARBA00004141"/>
    </source>
</evidence>
<dbReference type="InterPro" id="IPR008915">
    <property type="entry name" value="Peptidase_M50"/>
</dbReference>
<gene>
    <name evidence="13" type="ORF">SPACI_026590</name>
</gene>
<dbReference type="InterPro" id="IPR041489">
    <property type="entry name" value="PDZ_6"/>
</dbReference>
<dbReference type="CDD" id="cd23081">
    <property type="entry name" value="cpPDZ_EcRseP-like"/>
    <property type="match status" value="1"/>
</dbReference>
<dbReference type="EC" id="3.4.24.-" evidence="11"/>
<evidence type="ECO:0000313" key="14">
    <source>
        <dbReference type="Proteomes" id="UP000216052"/>
    </source>
</evidence>
<evidence type="ECO:0000256" key="4">
    <source>
        <dbReference type="ARBA" id="ARBA00022670"/>
    </source>
</evidence>
<dbReference type="PANTHER" id="PTHR42837">
    <property type="entry name" value="REGULATOR OF SIGMA-E PROTEASE RSEP"/>
    <property type="match status" value="1"/>
</dbReference>
<feature type="transmembrane region" description="Helical" evidence="11">
    <location>
        <begin position="338"/>
        <end position="356"/>
    </location>
</feature>
<evidence type="ECO:0000313" key="13">
    <source>
        <dbReference type="EMBL" id="XFO72606.1"/>
    </source>
</evidence>
<organism evidence="13 14">
    <name type="scientific">Sporomusa acidovorans (strain ATCC 49682 / DSM 3132 / Mol)</name>
    <dbReference type="NCBI Taxonomy" id="1123286"/>
    <lineage>
        <taxon>Bacteria</taxon>
        <taxon>Bacillati</taxon>
        <taxon>Bacillota</taxon>
        <taxon>Negativicutes</taxon>
        <taxon>Selenomonadales</taxon>
        <taxon>Sporomusaceae</taxon>
        <taxon>Sporomusa</taxon>
    </lineage>
</organism>
<evidence type="ECO:0000256" key="5">
    <source>
        <dbReference type="ARBA" id="ARBA00022692"/>
    </source>
</evidence>
<dbReference type="InterPro" id="IPR004387">
    <property type="entry name" value="Pept_M50_Zn"/>
</dbReference>
<keyword evidence="9 11" id="KW-0482">Metalloprotease</keyword>
<keyword evidence="14" id="KW-1185">Reference proteome</keyword>
<keyword evidence="11" id="KW-0479">Metal-binding</keyword>
<dbReference type="Gene3D" id="2.30.42.10">
    <property type="match status" value="1"/>
</dbReference>
<comment type="cofactor">
    <cofactor evidence="1 11">
        <name>Zn(2+)</name>
        <dbReference type="ChEBI" id="CHEBI:29105"/>
    </cofactor>
</comment>
<keyword evidence="10 11" id="KW-0472">Membrane</keyword>
<dbReference type="EMBL" id="CP155571">
    <property type="protein sequence ID" value="XFO72606.1"/>
    <property type="molecule type" value="Genomic_DNA"/>
</dbReference>
<evidence type="ECO:0000256" key="6">
    <source>
        <dbReference type="ARBA" id="ARBA00022801"/>
    </source>
</evidence>
<reference evidence="13" key="1">
    <citation type="submission" date="2024-05" db="EMBL/GenBank/DDBJ databases">
        <title>Isolation and characterization of Sporomusa carbonis sp. nov., a carboxydotrophic hydrogenogen in the genus of Sporomusa isolated from a charcoal burning pile.</title>
        <authorList>
            <person name="Boeer T."/>
            <person name="Rosenbaum F."/>
            <person name="Eysell L."/>
            <person name="Mueller V."/>
            <person name="Daniel R."/>
            <person name="Poehlein A."/>
        </authorList>
    </citation>
    <scope>NUCLEOTIDE SEQUENCE [LARGE SCALE GENOMIC DNA]</scope>
    <source>
        <strain evidence="13">DSM 3132</strain>
    </source>
</reference>
<name>A0ABZ3J3A0_SPOA4</name>
<keyword evidence="7 11" id="KW-0862">Zinc</keyword>
<evidence type="ECO:0000256" key="10">
    <source>
        <dbReference type="ARBA" id="ARBA00023136"/>
    </source>
</evidence>
<evidence type="ECO:0000256" key="11">
    <source>
        <dbReference type="RuleBase" id="RU362031"/>
    </source>
</evidence>
<dbReference type="PROSITE" id="PS50106">
    <property type="entry name" value="PDZ"/>
    <property type="match status" value="1"/>
</dbReference>
<keyword evidence="6 11" id="KW-0378">Hydrolase</keyword>
<dbReference type="InterPro" id="IPR001478">
    <property type="entry name" value="PDZ"/>
</dbReference>
<evidence type="ECO:0000256" key="7">
    <source>
        <dbReference type="ARBA" id="ARBA00022833"/>
    </source>
</evidence>